<reference evidence="3 4" key="1">
    <citation type="submission" date="2021-06" db="EMBL/GenBank/DDBJ databases">
        <title>A haploid diamondback moth (Plutella xylostella L.) genome assembly resolves 31 chromosomes and identifies a diamide resistance mutation.</title>
        <authorList>
            <person name="Ward C.M."/>
            <person name="Perry K.D."/>
            <person name="Baker G."/>
            <person name="Powis K."/>
            <person name="Heckel D.G."/>
            <person name="Baxter S.W."/>
        </authorList>
    </citation>
    <scope>NUCLEOTIDE SEQUENCE [LARGE SCALE GENOMIC DNA]</scope>
    <source>
        <strain evidence="3 4">LV</strain>
        <tissue evidence="3">Single pupa</tissue>
    </source>
</reference>
<keyword evidence="4" id="KW-1185">Reference proteome</keyword>
<feature type="region of interest" description="Disordered" evidence="2">
    <location>
        <begin position="30"/>
        <end position="67"/>
    </location>
</feature>
<evidence type="ECO:0000313" key="4">
    <source>
        <dbReference type="Proteomes" id="UP000823941"/>
    </source>
</evidence>
<evidence type="ECO:0000313" key="3">
    <source>
        <dbReference type="EMBL" id="KAG7301064.1"/>
    </source>
</evidence>
<feature type="coiled-coil region" evidence="1">
    <location>
        <begin position="151"/>
        <end position="237"/>
    </location>
</feature>
<evidence type="ECO:0000256" key="1">
    <source>
        <dbReference type="SAM" id="Coils"/>
    </source>
</evidence>
<evidence type="ECO:0000256" key="2">
    <source>
        <dbReference type="SAM" id="MobiDB-lite"/>
    </source>
</evidence>
<accession>A0ABQ7Q755</accession>
<sequence length="286" mass="32984">MRRDLFSVGSKKETKVLNQMLDEFEVEKAFPSDNPTYEDPRDVIGAPLKPPRKRNMQTAALSPRLSKEGKSLLKEQKRKLTKKYENLITTLMDRCEDNVTLLTQKESQIVKLKEKLKSVLEYNKLFAEENDKLKEQHATMLSYIEECKGVVRDSETRNKDLELRNQELEQRVRTFEELDRDHEATAIPLVEVCMSCNTRQLQLTRVRETNSRLQADMQALKDLLYRLNVQLAKYQERLRSSPHCSGDTPHGDRTDVVHKPAADVLDSLIASSLGYKQGWCVGCTVN</sequence>
<comment type="caution">
    <text evidence="3">The sequence shown here is derived from an EMBL/GenBank/DDBJ whole genome shotgun (WGS) entry which is preliminary data.</text>
</comment>
<organism evidence="3 4">
    <name type="scientific">Plutella xylostella</name>
    <name type="common">Diamondback moth</name>
    <name type="synonym">Plutella maculipennis</name>
    <dbReference type="NCBI Taxonomy" id="51655"/>
    <lineage>
        <taxon>Eukaryota</taxon>
        <taxon>Metazoa</taxon>
        <taxon>Ecdysozoa</taxon>
        <taxon>Arthropoda</taxon>
        <taxon>Hexapoda</taxon>
        <taxon>Insecta</taxon>
        <taxon>Pterygota</taxon>
        <taxon>Neoptera</taxon>
        <taxon>Endopterygota</taxon>
        <taxon>Lepidoptera</taxon>
        <taxon>Glossata</taxon>
        <taxon>Ditrysia</taxon>
        <taxon>Yponomeutoidea</taxon>
        <taxon>Plutellidae</taxon>
        <taxon>Plutella</taxon>
    </lineage>
</organism>
<gene>
    <name evidence="3" type="ORF">JYU34_015446</name>
</gene>
<keyword evidence="1" id="KW-0175">Coiled coil</keyword>
<dbReference type="EMBL" id="JAHIBW010000020">
    <property type="protein sequence ID" value="KAG7301064.1"/>
    <property type="molecule type" value="Genomic_DNA"/>
</dbReference>
<name>A0ABQ7Q755_PLUXY</name>
<protein>
    <submittedName>
        <fullName evidence="3">Uncharacterized protein</fullName>
    </submittedName>
</protein>
<proteinExistence type="predicted"/>
<dbReference type="Proteomes" id="UP000823941">
    <property type="component" value="Chromosome 20"/>
</dbReference>